<gene>
    <name evidence="2" type="ORF">EVAR_42543_1</name>
</gene>
<proteinExistence type="predicted"/>
<dbReference type="EMBL" id="BGZK01000634">
    <property type="protein sequence ID" value="GBP53825.1"/>
    <property type="molecule type" value="Genomic_DNA"/>
</dbReference>
<sequence>MKNIPHREWRTGSGGSAARGVWPPARAGPAQKVRIQTPQRDIKRLWDCLGERRRISNLKRTTAEDLCSLRELADKVSAADA</sequence>
<protein>
    <submittedName>
        <fullName evidence="2">Uncharacterized protein</fullName>
    </submittedName>
</protein>
<organism evidence="2 3">
    <name type="scientific">Eumeta variegata</name>
    <name type="common">Bagworm moth</name>
    <name type="synonym">Eumeta japonica</name>
    <dbReference type="NCBI Taxonomy" id="151549"/>
    <lineage>
        <taxon>Eukaryota</taxon>
        <taxon>Metazoa</taxon>
        <taxon>Ecdysozoa</taxon>
        <taxon>Arthropoda</taxon>
        <taxon>Hexapoda</taxon>
        <taxon>Insecta</taxon>
        <taxon>Pterygota</taxon>
        <taxon>Neoptera</taxon>
        <taxon>Endopterygota</taxon>
        <taxon>Lepidoptera</taxon>
        <taxon>Glossata</taxon>
        <taxon>Ditrysia</taxon>
        <taxon>Tineoidea</taxon>
        <taxon>Psychidae</taxon>
        <taxon>Oiketicinae</taxon>
        <taxon>Eumeta</taxon>
    </lineage>
</organism>
<evidence type="ECO:0000256" key="1">
    <source>
        <dbReference type="SAM" id="MobiDB-lite"/>
    </source>
</evidence>
<evidence type="ECO:0000313" key="3">
    <source>
        <dbReference type="Proteomes" id="UP000299102"/>
    </source>
</evidence>
<dbReference type="AlphaFoldDB" id="A0A4C1WUN6"/>
<comment type="caution">
    <text evidence="2">The sequence shown here is derived from an EMBL/GenBank/DDBJ whole genome shotgun (WGS) entry which is preliminary data.</text>
</comment>
<evidence type="ECO:0000313" key="2">
    <source>
        <dbReference type="EMBL" id="GBP53825.1"/>
    </source>
</evidence>
<dbReference type="Proteomes" id="UP000299102">
    <property type="component" value="Unassembled WGS sequence"/>
</dbReference>
<reference evidence="2 3" key="1">
    <citation type="journal article" date="2019" name="Commun. Biol.">
        <title>The bagworm genome reveals a unique fibroin gene that provides high tensile strength.</title>
        <authorList>
            <person name="Kono N."/>
            <person name="Nakamura H."/>
            <person name="Ohtoshi R."/>
            <person name="Tomita M."/>
            <person name="Numata K."/>
            <person name="Arakawa K."/>
        </authorList>
    </citation>
    <scope>NUCLEOTIDE SEQUENCE [LARGE SCALE GENOMIC DNA]</scope>
</reference>
<name>A0A4C1WUN6_EUMVA</name>
<feature type="compositionally biased region" description="Basic and acidic residues" evidence="1">
    <location>
        <begin position="1"/>
        <end position="10"/>
    </location>
</feature>
<accession>A0A4C1WUN6</accession>
<feature type="region of interest" description="Disordered" evidence="1">
    <location>
        <begin position="1"/>
        <end position="35"/>
    </location>
</feature>
<keyword evidence="3" id="KW-1185">Reference proteome</keyword>